<dbReference type="AlphaFoldDB" id="K2QPR5"/>
<sequence length="124" mass="13901">MQDTRVANLNGGSHRHSDMGHRLAANACMPATTRSMVDRSETDIFIIRNLTPQVRKDRAMGSSHGGRTSQEDSDKLMTASHTTFAWIPQRARLQHLDPGKSRMQQISLGPLEGAIYWNSEAWKL</sequence>
<dbReference type="HOGENOM" id="CLU_2004365_0_0_1"/>
<accession>K2QPR5</accession>
<dbReference type="VEuPathDB" id="FungiDB:MPH_10949"/>
<evidence type="ECO:0000256" key="1">
    <source>
        <dbReference type="SAM" id="MobiDB-lite"/>
    </source>
</evidence>
<feature type="region of interest" description="Disordered" evidence="1">
    <location>
        <begin position="55"/>
        <end position="75"/>
    </location>
</feature>
<gene>
    <name evidence="2" type="ORF">MPH_10949</name>
</gene>
<protein>
    <submittedName>
        <fullName evidence="2">Uncharacterized protein</fullName>
    </submittedName>
</protein>
<organism evidence="2 3">
    <name type="scientific">Macrophomina phaseolina (strain MS6)</name>
    <name type="common">Charcoal rot fungus</name>
    <dbReference type="NCBI Taxonomy" id="1126212"/>
    <lineage>
        <taxon>Eukaryota</taxon>
        <taxon>Fungi</taxon>
        <taxon>Dikarya</taxon>
        <taxon>Ascomycota</taxon>
        <taxon>Pezizomycotina</taxon>
        <taxon>Dothideomycetes</taxon>
        <taxon>Dothideomycetes incertae sedis</taxon>
        <taxon>Botryosphaeriales</taxon>
        <taxon>Botryosphaeriaceae</taxon>
        <taxon>Macrophomina</taxon>
    </lineage>
</organism>
<name>K2QPR5_MACPH</name>
<evidence type="ECO:0000313" key="3">
    <source>
        <dbReference type="Proteomes" id="UP000007129"/>
    </source>
</evidence>
<proteinExistence type="predicted"/>
<dbReference type="EMBL" id="AHHD01000465">
    <property type="protein sequence ID" value="EKG11906.1"/>
    <property type="molecule type" value="Genomic_DNA"/>
</dbReference>
<reference evidence="2 3" key="1">
    <citation type="journal article" date="2012" name="BMC Genomics">
        <title>Tools to kill: Genome of one of the most destructive plant pathogenic fungi Macrophomina phaseolina.</title>
        <authorList>
            <person name="Islam M.S."/>
            <person name="Haque M.S."/>
            <person name="Islam M.M."/>
            <person name="Emdad E.M."/>
            <person name="Halim A."/>
            <person name="Hossen Q.M.M."/>
            <person name="Hossain M.Z."/>
            <person name="Ahmed B."/>
            <person name="Rahim S."/>
            <person name="Rahman M.S."/>
            <person name="Alam M.M."/>
            <person name="Hou S."/>
            <person name="Wan X."/>
            <person name="Saito J.A."/>
            <person name="Alam M."/>
        </authorList>
    </citation>
    <scope>NUCLEOTIDE SEQUENCE [LARGE SCALE GENOMIC DNA]</scope>
    <source>
        <strain evidence="2 3">MS6</strain>
    </source>
</reference>
<comment type="caution">
    <text evidence="2">The sequence shown here is derived from an EMBL/GenBank/DDBJ whole genome shotgun (WGS) entry which is preliminary data.</text>
</comment>
<evidence type="ECO:0000313" key="2">
    <source>
        <dbReference type="EMBL" id="EKG11906.1"/>
    </source>
</evidence>
<dbReference type="InParanoid" id="K2QPR5"/>
<dbReference type="Proteomes" id="UP000007129">
    <property type="component" value="Unassembled WGS sequence"/>
</dbReference>